<dbReference type="Gene3D" id="3.40.50.1360">
    <property type="match status" value="1"/>
</dbReference>
<comment type="pathway">
    <text evidence="3">Carbohydrate degradation; pentose phosphate pathway; D-ribulose 5-phosphate from D-glucose 6-phosphate (oxidative stage): step 2/3.</text>
</comment>
<keyword evidence="5" id="KW-0963">Cytoplasm</keyword>
<organism evidence="9 10">
    <name type="scientific">Australozyma saopauloensis</name>
    <dbReference type="NCBI Taxonomy" id="291208"/>
    <lineage>
        <taxon>Eukaryota</taxon>
        <taxon>Fungi</taxon>
        <taxon>Dikarya</taxon>
        <taxon>Ascomycota</taxon>
        <taxon>Saccharomycotina</taxon>
        <taxon>Pichiomycetes</taxon>
        <taxon>Metschnikowiaceae</taxon>
        <taxon>Australozyma</taxon>
    </lineage>
</organism>
<dbReference type="GO" id="GO:0006098">
    <property type="term" value="P:pentose-phosphate shunt"/>
    <property type="evidence" value="ECO:0007669"/>
    <property type="project" value="InterPro"/>
</dbReference>
<dbReference type="InterPro" id="IPR005900">
    <property type="entry name" value="6-phosphogluconolactonase_DevB"/>
</dbReference>
<comment type="similarity">
    <text evidence="4 7">Belongs to the glucosamine/galactosamine-6-phosphate isomerase family. 6-phosphogluconolactonase subfamily.</text>
</comment>
<dbReference type="InterPro" id="IPR039104">
    <property type="entry name" value="6PGL"/>
</dbReference>
<evidence type="ECO:0000313" key="10">
    <source>
        <dbReference type="Proteomes" id="UP001338582"/>
    </source>
</evidence>
<dbReference type="GO" id="GO:0017057">
    <property type="term" value="F:6-phosphogluconolactonase activity"/>
    <property type="evidence" value="ECO:0007669"/>
    <property type="project" value="UniProtKB-EC"/>
</dbReference>
<evidence type="ECO:0000256" key="4">
    <source>
        <dbReference type="ARBA" id="ARBA00010662"/>
    </source>
</evidence>
<dbReference type="GO" id="GO:0005737">
    <property type="term" value="C:cytoplasm"/>
    <property type="evidence" value="ECO:0007669"/>
    <property type="project" value="UniProtKB-SubCell"/>
</dbReference>
<dbReference type="EMBL" id="CP138896">
    <property type="protein sequence ID" value="WPK24948.1"/>
    <property type="molecule type" value="Genomic_DNA"/>
</dbReference>
<keyword evidence="10" id="KW-1185">Reference proteome</keyword>
<evidence type="ECO:0000256" key="1">
    <source>
        <dbReference type="ARBA" id="ARBA00000832"/>
    </source>
</evidence>
<comment type="catalytic activity">
    <reaction evidence="1">
        <text>6-phospho-D-glucono-1,5-lactone + H2O = 6-phospho-D-gluconate + H(+)</text>
        <dbReference type="Rhea" id="RHEA:12556"/>
        <dbReference type="ChEBI" id="CHEBI:15377"/>
        <dbReference type="ChEBI" id="CHEBI:15378"/>
        <dbReference type="ChEBI" id="CHEBI:57955"/>
        <dbReference type="ChEBI" id="CHEBI:58759"/>
        <dbReference type="EC" id="3.1.1.31"/>
    </reaction>
</comment>
<protein>
    <recommendedName>
        <fullName evidence="7">6-phosphogluconolactonase-like protein</fullName>
    </recommendedName>
</protein>
<feature type="domain" description="Glucosamine/galactosamine-6-phosphate isomerase" evidence="8">
    <location>
        <begin position="8"/>
        <end position="231"/>
    </location>
</feature>
<dbReference type="GO" id="GO:0005975">
    <property type="term" value="P:carbohydrate metabolic process"/>
    <property type="evidence" value="ECO:0007669"/>
    <property type="project" value="InterPro"/>
</dbReference>
<comment type="subcellular location">
    <subcellularLocation>
        <location evidence="2">Cytoplasm</location>
    </subcellularLocation>
</comment>
<dbReference type="PANTHER" id="PTHR11054:SF24">
    <property type="entry name" value="6-PHOSPHOGLUCONOLACTONASE 3-RELATED"/>
    <property type="match status" value="1"/>
</dbReference>
<evidence type="ECO:0000256" key="2">
    <source>
        <dbReference type="ARBA" id="ARBA00004496"/>
    </source>
</evidence>
<keyword evidence="6" id="KW-0378">Hydrolase</keyword>
<gene>
    <name evidence="9" type="ORF">PUMCH_002247</name>
</gene>
<name>A0AAX4H8X1_9ASCO</name>
<dbReference type="RefSeq" id="XP_062877331.1">
    <property type="nucleotide sequence ID" value="XM_063021261.1"/>
</dbReference>
<accession>A0AAX4H8X1</accession>
<dbReference type="FunFam" id="3.40.50.1360:FF:000005">
    <property type="entry name" value="6-phosphogluconolactonase"/>
    <property type="match status" value="1"/>
</dbReference>
<dbReference type="KEGG" id="asau:88173312"/>
<dbReference type="AlphaFoldDB" id="A0AAX4H8X1"/>
<evidence type="ECO:0000259" key="8">
    <source>
        <dbReference type="Pfam" id="PF01182"/>
    </source>
</evidence>
<dbReference type="NCBIfam" id="TIGR01198">
    <property type="entry name" value="pgl"/>
    <property type="match status" value="1"/>
</dbReference>
<evidence type="ECO:0000256" key="7">
    <source>
        <dbReference type="RuleBase" id="RU365095"/>
    </source>
</evidence>
<dbReference type="CDD" id="cd01400">
    <property type="entry name" value="6PGL"/>
    <property type="match status" value="1"/>
</dbReference>
<reference evidence="9 10" key="1">
    <citation type="submission" date="2023-10" db="EMBL/GenBank/DDBJ databases">
        <title>Draft Genome Sequence of Candida saopaulonensis from a very Premature Infant with Sepsis.</title>
        <authorList>
            <person name="Ning Y."/>
            <person name="Dai R."/>
            <person name="Xiao M."/>
            <person name="Xu Y."/>
            <person name="Yan Q."/>
            <person name="Zhang L."/>
        </authorList>
    </citation>
    <scope>NUCLEOTIDE SEQUENCE [LARGE SCALE GENOMIC DNA]</scope>
    <source>
        <strain evidence="9 10">19XY460</strain>
    </source>
</reference>
<dbReference type="SUPFAM" id="SSF100950">
    <property type="entry name" value="NagB/RpiA/CoA transferase-like"/>
    <property type="match status" value="1"/>
</dbReference>
<proteinExistence type="inferred from homology"/>
<dbReference type="Pfam" id="PF01182">
    <property type="entry name" value="Glucosamine_iso"/>
    <property type="match status" value="1"/>
</dbReference>
<evidence type="ECO:0000256" key="5">
    <source>
        <dbReference type="ARBA" id="ARBA00022490"/>
    </source>
</evidence>
<evidence type="ECO:0000256" key="6">
    <source>
        <dbReference type="ARBA" id="ARBA00022801"/>
    </source>
</evidence>
<dbReference type="GeneID" id="88173312"/>
<dbReference type="InterPro" id="IPR006148">
    <property type="entry name" value="Glc/Gal-6P_isomerase"/>
</dbReference>
<evidence type="ECO:0000313" key="9">
    <source>
        <dbReference type="EMBL" id="WPK24948.1"/>
    </source>
</evidence>
<dbReference type="InterPro" id="IPR037171">
    <property type="entry name" value="NagB/RpiA_transferase-like"/>
</dbReference>
<dbReference type="Proteomes" id="UP001338582">
    <property type="component" value="Chromosome 3"/>
</dbReference>
<evidence type="ECO:0000256" key="3">
    <source>
        <dbReference type="ARBA" id="ARBA00004961"/>
    </source>
</evidence>
<sequence>MVVYTSADSAGVATSVAKYIVNAQLNALKTKKTFTIAVSGGSMGKVLKAGLIDSPEIASQVQWDKWNVYLSDERLVPLDHEDSNYGLFISLVVDHLKDAKPSVHPIDVSLLTGENGQVDGSDAAKDESIAEAYAKVLPSDGVFDLILLGCGPDGHTCSLFPGHALLEEKSRSVASIRDSPKPPPRRITFTLPLLAKAEAIAFIAEGAGKAPVLEEIFNDPSSKLPCKIVTDLDLPVSWFVNDAALQGTNVISSKY</sequence>
<dbReference type="PANTHER" id="PTHR11054">
    <property type="entry name" value="6-PHOSPHOGLUCONOLACTONASE"/>
    <property type="match status" value="1"/>
</dbReference>